<evidence type="ECO:0000313" key="2">
    <source>
        <dbReference type="Proteomes" id="UP000315389"/>
    </source>
</evidence>
<keyword evidence="2" id="KW-1185">Reference proteome</keyword>
<organism evidence="1 2">
    <name type="scientific">Rarobacter faecitabidus</name>
    <dbReference type="NCBI Taxonomy" id="13243"/>
    <lineage>
        <taxon>Bacteria</taxon>
        <taxon>Bacillati</taxon>
        <taxon>Actinomycetota</taxon>
        <taxon>Actinomycetes</taxon>
        <taxon>Micrococcales</taxon>
        <taxon>Rarobacteraceae</taxon>
        <taxon>Rarobacter</taxon>
    </lineage>
</organism>
<evidence type="ECO:0000313" key="1">
    <source>
        <dbReference type="EMBL" id="TQL64573.1"/>
    </source>
</evidence>
<proteinExistence type="predicted"/>
<comment type="caution">
    <text evidence="1">The sequence shown here is derived from an EMBL/GenBank/DDBJ whole genome shotgun (WGS) entry which is preliminary data.</text>
</comment>
<dbReference type="Proteomes" id="UP000315389">
    <property type="component" value="Unassembled WGS sequence"/>
</dbReference>
<gene>
    <name evidence="1" type="ORF">FB461_1079</name>
</gene>
<dbReference type="RefSeq" id="WP_170222621.1">
    <property type="nucleotide sequence ID" value="NZ_BAAASV010000007.1"/>
</dbReference>
<dbReference type="EMBL" id="VFOS01000001">
    <property type="protein sequence ID" value="TQL64573.1"/>
    <property type="molecule type" value="Genomic_DNA"/>
</dbReference>
<accession>A0A542ZW31</accession>
<sequence>MSRQIIADAIAGELERLEDLPIGEHAPVYESVYAMLSDSLDAPAHAGE</sequence>
<name>A0A542ZW31_RARFA</name>
<reference evidence="1 2" key="1">
    <citation type="submission" date="2019-06" db="EMBL/GenBank/DDBJ databases">
        <title>Sequencing the genomes of 1000 actinobacteria strains.</title>
        <authorList>
            <person name="Klenk H.-P."/>
        </authorList>
    </citation>
    <scope>NUCLEOTIDE SEQUENCE [LARGE SCALE GENOMIC DNA]</scope>
    <source>
        <strain evidence="1 2">DSM 4813</strain>
    </source>
</reference>
<dbReference type="AlphaFoldDB" id="A0A542ZW31"/>
<protein>
    <submittedName>
        <fullName evidence="1">Uncharacterized protein</fullName>
    </submittedName>
</protein>